<dbReference type="GO" id="GO:0008483">
    <property type="term" value="F:transaminase activity"/>
    <property type="evidence" value="ECO:0007669"/>
    <property type="project" value="UniProtKB-KW"/>
</dbReference>
<comment type="similarity">
    <text evidence="5">Belongs to the class-III pyridoxal-phosphate-dependent aminotransferase family. ArgD subfamily.</text>
</comment>
<feature type="binding site" evidence="5">
    <location>
        <position position="128"/>
    </location>
    <ligand>
        <name>pyridoxal 5'-phosphate</name>
        <dbReference type="ChEBI" id="CHEBI:597326"/>
    </ligand>
</feature>
<dbReference type="Proteomes" id="UP000029443">
    <property type="component" value="Unassembled WGS sequence"/>
</dbReference>
<keyword evidence="5" id="KW-0963">Cytoplasm</keyword>
<evidence type="ECO:0000256" key="1">
    <source>
        <dbReference type="ARBA" id="ARBA00022576"/>
    </source>
</evidence>
<accession>A0ABR4WB79</accession>
<evidence type="ECO:0000256" key="3">
    <source>
        <dbReference type="ARBA" id="ARBA00022679"/>
    </source>
</evidence>
<organism evidence="6 7">
    <name type="scientific">Alcanivorax jadensis T9</name>
    <dbReference type="NCBI Taxonomy" id="1177181"/>
    <lineage>
        <taxon>Bacteria</taxon>
        <taxon>Pseudomonadati</taxon>
        <taxon>Pseudomonadota</taxon>
        <taxon>Gammaproteobacteria</taxon>
        <taxon>Oceanospirillales</taxon>
        <taxon>Alcanivoracaceae</taxon>
        <taxon>Alcanivorax</taxon>
    </lineage>
</organism>
<dbReference type="CDD" id="cd00610">
    <property type="entry name" value="OAT_like"/>
    <property type="match status" value="1"/>
</dbReference>
<comment type="miscellaneous">
    <text evidence="5">May also have succinyldiaminopimelate aminotransferase activity, thus carrying out the corresponding step in lysine biosynthesis.</text>
</comment>
<name>A0ABR4WB79_9GAMM</name>
<dbReference type="RefSeq" id="WP_035248927.1">
    <property type="nucleotide sequence ID" value="NZ_ARXU01000010.1"/>
</dbReference>
<feature type="binding site" evidence="5">
    <location>
        <begin position="214"/>
        <end position="217"/>
    </location>
    <ligand>
        <name>pyridoxal 5'-phosphate</name>
        <dbReference type="ChEBI" id="CHEBI:597326"/>
    </ligand>
</feature>
<dbReference type="NCBIfam" id="TIGR00707">
    <property type="entry name" value="argD"/>
    <property type="match status" value="1"/>
</dbReference>
<dbReference type="InterPro" id="IPR015421">
    <property type="entry name" value="PyrdxlP-dep_Trfase_major"/>
</dbReference>
<comment type="cofactor">
    <cofactor evidence="5">
        <name>pyridoxal 5'-phosphate</name>
        <dbReference type="ChEBI" id="CHEBI:597326"/>
    </cofactor>
    <text evidence="5">Binds 1 pyridoxal phosphate per subunit.</text>
</comment>
<sequence length="393" mass="41862">MSQYLIPTYARQPLAFVRGEGVWLFDEAGHKYMDAISGIGVCNLGHCHPAVTRTLADQAGQLMHTSNLYRIPTQEALAERLCELSGMQSAFFSNSGAEANEAAIKIARLFGQRKGVSRPTVVVMEGSFHGRTMATLSATANAKVQEGFGPLLDGFVRVPFNDLDAVSALADNPDVVAVLVEPVQGEGGINIPTSDYLPGLRTLCDEQDWLLMLDEIQSGNGRTGDYFACLGDKVTPDVLTTAKGLGNGFPIGACLVAGKADGVFGPGNHGSTYGGNPLGCATALTVVNTLTDDVVDGVADKGAWLKEAFTRSFADLPMITEIRQRGLMMGIQLDRPCAELVSRAREAGLLINVTAASVVRLLPPLVISQTEMQHLVDTLSQVIHDFANEQEVA</sequence>
<comment type="subunit">
    <text evidence="5">Homodimer.</text>
</comment>
<dbReference type="EMBL" id="ARXU01000010">
    <property type="protein sequence ID" value="KGD60517.1"/>
    <property type="molecule type" value="Genomic_DNA"/>
</dbReference>
<dbReference type="InterPro" id="IPR005814">
    <property type="entry name" value="Aminotrans_3"/>
</dbReference>
<dbReference type="Gene3D" id="3.40.640.10">
    <property type="entry name" value="Type I PLP-dependent aspartate aminotransferase-like (Major domain)"/>
    <property type="match status" value="1"/>
</dbReference>
<feature type="binding site" evidence="5">
    <location>
        <position position="131"/>
    </location>
    <ligand>
        <name>N(2)-acetyl-L-ornithine</name>
        <dbReference type="ChEBI" id="CHEBI:57805"/>
    </ligand>
</feature>
<evidence type="ECO:0000256" key="2">
    <source>
        <dbReference type="ARBA" id="ARBA00022605"/>
    </source>
</evidence>
<dbReference type="Gene3D" id="3.90.1150.10">
    <property type="entry name" value="Aspartate Aminotransferase, domain 1"/>
    <property type="match status" value="1"/>
</dbReference>
<dbReference type="PANTHER" id="PTHR11986:SF79">
    <property type="entry name" value="ACETYLORNITHINE AMINOTRANSFERASE, MITOCHONDRIAL"/>
    <property type="match status" value="1"/>
</dbReference>
<dbReference type="InterPro" id="IPR050103">
    <property type="entry name" value="Class-III_PLP-dep_AT"/>
</dbReference>
<comment type="subcellular location">
    <subcellularLocation>
        <location evidence="5">Cytoplasm</location>
    </subcellularLocation>
</comment>
<protein>
    <recommendedName>
        <fullName evidence="5">Acetylornithine aminotransferase</fullName>
        <shortName evidence="5">ACOAT</shortName>
        <ecNumber evidence="5">2.6.1.11</ecNumber>
    </recommendedName>
</protein>
<dbReference type="InterPro" id="IPR004636">
    <property type="entry name" value="AcOrn/SuccOrn_fam"/>
</dbReference>
<gene>
    <name evidence="5" type="primary">argD</name>
    <name evidence="6" type="ORF">T9A_02473</name>
</gene>
<dbReference type="InterPro" id="IPR049704">
    <property type="entry name" value="Aminotrans_3_PPA_site"/>
</dbReference>
<dbReference type="InterPro" id="IPR015424">
    <property type="entry name" value="PyrdxlP-dep_Trfase"/>
</dbReference>
<comment type="catalytic activity">
    <reaction evidence="5">
        <text>N(2)-acetyl-L-ornithine + 2-oxoglutarate = N-acetyl-L-glutamate 5-semialdehyde + L-glutamate</text>
        <dbReference type="Rhea" id="RHEA:18049"/>
        <dbReference type="ChEBI" id="CHEBI:16810"/>
        <dbReference type="ChEBI" id="CHEBI:29123"/>
        <dbReference type="ChEBI" id="CHEBI:29985"/>
        <dbReference type="ChEBI" id="CHEBI:57805"/>
        <dbReference type="EC" id="2.6.1.11"/>
    </reaction>
</comment>
<reference evidence="6 7" key="1">
    <citation type="submission" date="2012-09" db="EMBL/GenBank/DDBJ databases">
        <title>Genome Sequence of alkane-degrading Bacterium Alcanivorax jadensis T9.</title>
        <authorList>
            <person name="Lai Q."/>
            <person name="Shao Z."/>
        </authorList>
    </citation>
    <scope>NUCLEOTIDE SEQUENCE [LARGE SCALE GENOMIC DNA]</scope>
    <source>
        <strain evidence="6 7">T9</strain>
    </source>
</reference>
<dbReference type="Pfam" id="PF00202">
    <property type="entry name" value="Aminotran_3"/>
    <property type="match status" value="1"/>
</dbReference>
<dbReference type="InterPro" id="IPR015422">
    <property type="entry name" value="PyrdxlP-dep_Trfase_small"/>
</dbReference>
<comment type="pathway">
    <text evidence="5">Amino-acid biosynthesis; L-arginine biosynthesis; N(2)-acetyl-L-ornithine from L-glutamate: step 4/4.</text>
</comment>
<evidence type="ECO:0000313" key="6">
    <source>
        <dbReference type="EMBL" id="KGD60517.1"/>
    </source>
</evidence>
<dbReference type="PIRSF" id="PIRSF000521">
    <property type="entry name" value="Transaminase_4ab_Lys_Orn"/>
    <property type="match status" value="1"/>
</dbReference>
<evidence type="ECO:0000256" key="4">
    <source>
        <dbReference type="ARBA" id="ARBA00022898"/>
    </source>
</evidence>
<dbReference type="HAMAP" id="MF_01107">
    <property type="entry name" value="ArgD_aminotrans_3"/>
    <property type="match status" value="1"/>
</dbReference>
<dbReference type="PANTHER" id="PTHR11986">
    <property type="entry name" value="AMINOTRANSFERASE CLASS III"/>
    <property type="match status" value="1"/>
</dbReference>
<evidence type="ECO:0000256" key="5">
    <source>
        <dbReference type="HAMAP-Rule" id="MF_01107"/>
    </source>
</evidence>
<keyword evidence="2 5" id="KW-0028">Amino-acid biosynthesis</keyword>
<comment type="caution">
    <text evidence="6">The sequence shown here is derived from an EMBL/GenBank/DDBJ whole genome shotgun (WGS) entry which is preliminary data.</text>
</comment>
<keyword evidence="4 5" id="KW-0663">Pyridoxal phosphate</keyword>
<dbReference type="EC" id="2.6.1.11" evidence="5"/>
<feature type="binding site" evidence="5">
    <location>
        <position position="271"/>
    </location>
    <ligand>
        <name>N(2)-acetyl-L-ornithine</name>
        <dbReference type="ChEBI" id="CHEBI:57805"/>
    </ligand>
</feature>
<feature type="binding site" evidence="5">
    <location>
        <position position="272"/>
    </location>
    <ligand>
        <name>pyridoxal 5'-phosphate</name>
        <dbReference type="ChEBI" id="CHEBI:597326"/>
    </ligand>
</feature>
<keyword evidence="1 5" id="KW-0032">Aminotransferase</keyword>
<feature type="modified residue" description="N6-(pyridoxal phosphate)lysine" evidence="5">
    <location>
        <position position="243"/>
    </location>
</feature>
<dbReference type="SUPFAM" id="SSF53383">
    <property type="entry name" value="PLP-dependent transferases"/>
    <property type="match status" value="1"/>
</dbReference>
<evidence type="ECO:0000313" key="7">
    <source>
        <dbReference type="Proteomes" id="UP000029443"/>
    </source>
</evidence>
<keyword evidence="5" id="KW-0055">Arginine biosynthesis</keyword>
<dbReference type="NCBIfam" id="NF002325">
    <property type="entry name" value="PRK01278.1"/>
    <property type="match status" value="1"/>
</dbReference>
<feature type="binding site" evidence="5">
    <location>
        <begin position="96"/>
        <end position="97"/>
    </location>
    <ligand>
        <name>pyridoxal 5'-phosphate</name>
        <dbReference type="ChEBI" id="CHEBI:597326"/>
    </ligand>
</feature>
<proteinExistence type="inferred from homology"/>
<keyword evidence="3 5" id="KW-0808">Transferase</keyword>
<dbReference type="PROSITE" id="PS00600">
    <property type="entry name" value="AA_TRANSFER_CLASS_3"/>
    <property type="match status" value="1"/>
</dbReference>
<keyword evidence="7" id="KW-1185">Reference proteome</keyword>